<dbReference type="EMBL" id="CP011005">
    <property type="protein sequence ID" value="AJT42032.1"/>
    <property type="molecule type" value="Genomic_DNA"/>
</dbReference>
<accession>A0A0D4C050</accession>
<dbReference type="Proteomes" id="UP000061839">
    <property type="component" value="Chromosome"/>
</dbReference>
<keyword evidence="4" id="KW-1185">Reference proteome</keyword>
<feature type="transmembrane region" description="Helical" evidence="2">
    <location>
        <begin position="20"/>
        <end position="39"/>
    </location>
</feature>
<feature type="region of interest" description="Disordered" evidence="1">
    <location>
        <begin position="42"/>
        <end position="63"/>
    </location>
</feature>
<protein>
    <submittedName>
        <fullName evidence="3">Uncharacterized protein</fullName>
    </submittedName>
</protein>
<dbReference type="HOGENOM" id="CLU_1575288_0_0_11"/>
<dbReference type="PATRIC" id="fig|1618207.4.peg.2403"/>
<name>A0A0D4C050_9MICC</name>
<keyword evidence="2" id="KW-1133">Transmembrane helix</keyword>
<proteinExistence type="predicted"/>
<keyword evidence="2" id="KW-0472">Membrane</keyword>
<sequence>MKYRVGKDSIPMSKGGLPGAGGIASIAVATLTVLGLAACTPGESKDSNSSSAPSSSSAQASQGLISPQLPEIPALDGAKGIRANTTLAQCSTKPGAVSASGKVKNSTAETADLVVTVDWVTASSDVMARGVVVLKGVPAGESKDWKVNAQLSYQQPVNCILTAQAGTLK</sequence>
<dbReference type="RefSeq" id="WP_045075792.1">
    <property type="nucleotide sequence ID" value="NZ_CP011005.1"/>
</dbReference>
<gene>
    <name evidence="3" type="ORF">UM93_11855</name>
</gene>
<dbReference type="AlphaFoldDB" id="A0A0D4C050"/>
<keyword evidence="2" id="KW-0812">Transmembrane</keyword>
<organism evidence="3 4">
    <name type="scientific">Psychromicrobium lacuslunae</name>
    <dbReference type="NCBI Taxonomy" id="1618207"/>
    <lineage>
        <taxon>Bacteria</taxon>
        <taxon>Bacillati</taxon>
        <taxon>Actinomycetota</taxon>
        <taxon>Actinomycetes</taxon>
        <taxon>Micrococcales</taxon>
        <taxon>Micrococcaceae</taxon>
        <taxon>Psychromicrobium</taxon>
    </lineage>
</organism>
<dbReference type="STRING" id="1618207.UM93_11855"/>
<evidence type="ECO:0000313" key="4">
    <source>
        <dbReference type="Proteomes" id="UP000061839"/>
    </source>
</evidence>
<evidence type="ECO:0000256" key="1">
    <source>
        <dbReference type="SAM" id="MobiDB-lite"/>
    </source>
</evidence>
<reference evidence="3 4" key="1">
    <citation type="journal article" date="2015" name="Genome Announc.">
        <title>Complete Genome Sequencing of Protease-Producing Novel Arthrobacter sp. Strain IHBB 11108 Using PacBio Single-Molecule Real-Time Sequencing Technology.</title>
        <authorList>
            <person name="Kiran S."/>
            <person name="Swarnkar M.K."/>
            <person name="Pal M."/>
            <person name="Thakur R."/>
            <person name="Tewari R."/>
            <person name="Singh A.K."/>
            <person name="Gulati A."/>
        </authorList>
    </citation>
    <scope>NUCLEOTIDE SEQUENCE [LARGE SCALE GENOMIC DNA]</scope>
    <source>
        <strain evidence="3 4">IHBB 11108</strain>
    </source>
</reference>
<dbReference type="OrthoDB" id="9891680at2"/>
<feature type="compositionally biased region" description="Low complexity" evidence="1">
    <location>
        <begin position="47"/>
        <end position="61"/>
    </location>
</feature>
<dbReference type="KEGG" id="ari:UM93_11855"/>
<evidence type="ECO:0000313" key="3">
    <source>
        <dbReference type="EMBL" id="AJT42032.1"/>
    </source>
</evidence>
<evidence type="ECO:0000256" key="2">
    <source>
        <dbReference type="SAM" id="Phobius"/>
    </source>
</evidence>